<evidence type="ECO:0000313" key="3">
    <source>
        <dbReference type="Proteomes" id="UP000305887"/>
    </source>
</evidence>
<feature type="region of interest" description="Disordered" evidence="1">
    <location>
        <begin position="1"/>
        <end position="36"/>
    </location>
</feature>
<protein>
    <submittedName>
        <fullName evidence="2">Uncharacterized protein</fullName>
    </submittedName>
</protein>
<evidence type="ECO:0000313" key="2">
    <source>
        <dbReference type="EMBL" id="TNC45310.1"/>
    </source>
</evidence>
<reference evidence="2 3" key="1">
    <citation type="submission" date="2019-06" db="EMBL/GenBank/DDBJ databases">
        <title>YIM 131921 draft genome.</title>
        <authorList>
            <person name="Jiang L."/>
        </authorList>
    </citation>
    <scope>NUCLEOTIDE SEQUENCE [LARGE SCALE GENOMIC DNA]</scope>
    <source>
        <strain evidence="2 3">YIM 131921</strain>
    </source>
</reference>
<sequence>MTTRPKAPQGDPSDATPGDAPDRLGAGQLDGPARRLDLSGLSPAEVLDRLSRGVTLGGLSLRELIGRDRD</sequence>
<gene>
    <name evidence="2" type="ORF">FHG66_20090</name>
</gene>
<dbReference type="RefSeq" id="WP_139078930.1">
    <property type="nucleotide sequence ID" value="NZ_VDFU01000047.1"/>
</dbReference>
<proteinExistence type="predicted"/>
<accession>A0A5C4MP48</accession>
<dbReference type="AlphaFoldDB" id="A0A5C4MP48"/>
<organism evidence="2 3">
    <name type="scientific">Rubellimicrobium rubrum</name>
    <dbReference type="NCBI Taxonomy" id="2585369"/>
    <lineage>
        <taxon>Bacteria</taxon>
        <taxon>Pseudomonadati</taxon>
        <taxon>Pseudomonadota</taxon>
        <taxon>Alphaproteobacteria</taxon>
        <taxon>Rhodobacterales</taxon>
        <taxon>Roseobacteraceae</taxon>
        <taxon>Rubellimicrobium</taxon>
    </lineage>
</organism>
<comment type="caution">
    <text evidence="2">The sequence shown here is derived from an EMBL/GenBank/DDBJ whole genome shotgun (WGS) entry which is preliminary data.</text>
</comment>
<dbReference type="OrthoDB" id="9800503at2"/>
<keyword evidence="3" id="KW-1185">Reference proteome</keyword>
<dbReference type="Proteomes" id="UP000305887">
    <property type="component" value="Unassembled WGS sequence"/>
</dbReference>
<name>A0A5C4MP48_9RHOB</name>
<dbReference type="EMBL" id="VDFU01000047">
    <property type="protein sequence ID" value="TNC45310.1"/>
    <property type="molecule type" value="Genomic_DNA"/>
</dbReference>
<evidence type="ECO:0000256" key="1">
    <source>
        <dbReference type="SAM" id="MobiDB-lite"/>
    </source>
</evidence>